<name>A0ABR6YFW5_9BURK</name>
<dbReference type="Pfam" id="PF04321">
    <property type="entry name" value="RmlD_sub_bind"/>
    <property type="match status" value="1"/>
</dbReference>
<comment type="caution">
    <text evidence="2">The sequence shown here is derived from an EMBL/GenBank/DDBJ whole genome shotgun (WGS) entry which is preliminary data.</text>
</comment>
<dbReference type="PANTHER" id="PTHR48079:SF6">
    <property type="entry name" value="NAD(P)-BINDING DOMAIN-CONTAINING PROTEIN-RELATED"/>
    <property type="match status" value="1"/>
</dbReference>
<keyword evidence="3" id="KW-1185">Reference proteome</keyword>
<dbReference type="SUPFAM" id="SSF51735">
    <property type="entry name" value="NAD(P)-binding Rossmann-fold domains"/>
    <property type="match status" value="1"/>
</dbReference>
<dbReference type="Proteomes" id="UP000624279">
    <property type="component" value="Unassembled WGS sequence"/>
</dbReference>
<dbReference type="InterPro" id="IPR036291">
    <property type="entry name" value="NAD(P)-bd_dom_sf"/>
</dbReference>
<feature type="domain" description="RmlD-like substrate binding" evidence="1">
    <location>
        <begin position="110"/>
        <end position="260"/>
    </location>
</feature>
<protein>
    <submittedName>
        <fullName evidence="2">SDR family oxidoreductase</fullName>
    </submittedName>
</protein>
<evidence type="ECO:0000313" key="2">
    <source>
        <dbReference type="EMBL" id="MBC3875402.1"/>
    </source>
</evidence>
<evidence type="ECO:0000259" key="1">
    <source>
        <dbReference type="Pfam" id="PF04321"/>
    </source>
</evidence>
<dbReference type="EMBL" id="JACOGA010000018">
    <property type="protein sequence ID" value="MBC3875402.1"/>
    <property type="molecule type" value="Genomic_DNA"/>
</dbReference>
<dbReference type="PANTHER" id="PTHR48079">
    <property type="entry name" value="PROTEIN YEEZ"/>
    <property type="match status" value="1"/>
</dbReference>
<proteinExistence type="predicted"/>
<dbReference type="RefSeq" id="WP_186943366.1">
    <property type="nucleotide sequence ID" value="NZ_JACOGA010000018.1"/>
</dbReference>
<sequence>MQQRISELVRSPQFAKPRCLIIGCGDVGMRLLPHLVDRFRMFAVTSQGAASERFAQLRAAGAVPVFADLDQPDTLRRLAGLANFIVHLAPPRSDGENDVRTRHLAAILPEKAHLVYISTTGVYGDCSGAQFDETHSLNPNNARAKRRVSAEAILRAWAKRRGGQLSILRVPGIYAADRLPIERLRKATPALIEADDVYTNHIHAEDLANLIKLAMFRARPNRVYHAVDDSDLKMADYFDQVADHFQLPRAPRLPRLELEKQVSPTLLSFMSESRRLRNQRIKAELGARLMFPTVADALKRMSNKSCTT</sequence>
<dbReference type="Gene3D" id="3.40.50.720">
    <property type="entry name" value="NAD(P)-binding Rossmann-like Domain"/>
    <property type="match status" value="1"/>
</dbReference>
<dbReference type="InterPro" id="IPR051783">
    <property type="entry name" value="NAD(P)-dependent_oxidoreduct"/>
</dbReference>
<dbReference type="CDD" id="cd05266">
    <property type="entry name" value="SDR_a4"/>
    <property type="match status" value="1"/>
</dbReference>
<accession>A0ABR6YFW5</accession>
<gene>
    <name evidence="2" type="ORF">H8K55_17570</name>
</gene>
<organism evidence="2 3">
    <name type="scientific">Undibacterium flavidum</name>
    <dbReference type="NCBI Taxonomy" id="2762297"/>
    <lineage>
        <taxon>Bacteria</taxon>
        <taxon>Pseudomonadati</taxon>
        <taxon>Pseudomonadota</taxon>
        <taxon>Betaproteobacteria</taxon>
        <taxon>Burkholderiales</taxon>
        <taxon>Oxalobacteraceae</taxon>
        <taxon>Undibacterium</taxon>
    </lineage>
</organism>
<dbReference type="InterPro" id="IPR029903">
    <property type="entry name" value="RmlD-like-bd"/>
</dbReference>
<reference evidence="2 3" key="1">
    <citation type="submission" date="2020-08" db="EMBL/GenBank/DDBJ databases">
        <title>Novel species isolated from subtropical streams in China.</title>
        <authorList>
            <person name="Lu H."/>
        </authorList>
    </citation>
    <scope>NUCLEOTIDE SEQUENCE [LARGE SCALE GENOMIC DNA]</scope>
    <source>
        <strain evidence="2 3">LX15W</strain>
    </source>
</reference>
<evidence type="ECO:0000313" key="3">
    <source>
        <dbReference type="Proteomes" id="UP000624279"/>
    </source>
</evidence>